<dbReference type="PANTHER" id="PTHR46844">
    <property type="entry name" value="SLR5058 PROTEIN"/>
    <property type="match status" value="1"/>
</dbReference>
<accession>A0AAU3IDA5</accession>
<gene>
    <name evidence="3" type="ORF">OG699_37370</name>
</gene>
<evidence type="ECO:0000259" key="2">
    <source>
        <dbReference type="Pfam" id="PF05729"/>
    </source>
</evidence>
<dbReference type="Gene3D" id="3.40.50.300">
    <property type="entry name" value="P-loop containing nucleotide triphosphate hydrolases"/>
    <property type="match status" value="1"/>
</dbReference>
<dbReference type="AlphaFoldDB" id="A0AAU3IDA5"/>
<evidence type="ECO:0000313" key="3">
    <source>
        <dbReference type="EMBL" id="WTZ13136.1"/>
    </source>
</evidence>
<feature type="compositionally biased region" description="Polar residues" evidence="1">
    <location>
        <begin position="136"/>
        <end position="148"/>
    </location>
</feature>
<dbReference type="PANTHER" id="PTHR46844:SF1">
    <property type="entry name" value="SLR5058 PROTEIN"/>
    <property type="match status" value="1"/>
</dbReference>
<dbReference type="EMBL" id="CP109546">
    <property type="protein sequence ID" value="WTZ13136.1"/>
    <property type="molecule type" value="Genomic_DNA"/>
</dbReference>
<reference evidence="3" key="1">
    <citation type="submission" date="2022-10" db="EMBL/GenBank/DDBJ databases">
        <title>The complete genomes of actinobacterial strains from the NBC collection.</title>
        <authorList>
            <person name="Joergensen T.S."/>
            <person name="Alvarez Arevalo M."/>
            <person name="Sterndorff E.B."/>
            <person name="Faurdal D."/>
            <person name="Vuksanovic O."/>
            <person name="Mourched A.-S."/>
            <person name="Charusanti P."/>
            <person name="Shaw S."/>
            <person name="Blin K."/>
            <person name="Weber T."/>
        </authorList>
    </citation>
    <scope>NUCLEOTIDE SEQUENCE</scope>
    <source>
        <strain evidence="3">NBC_01393</strain>
    </source>
</reference>
<name>A0AAU3IDA5_9ACTN</name>
<dbReference type="SUPFAM" id="SSF48371">
    <property type="entry name" value="ARM repeat"/>
    <property type="match status" value="1"/>
</dbReference>
<sequence>MADTRTAGRDSANSELKNRLKDALKRQKLKQAHIVRQTQLNGESVGKATVSNALNLDKGPPEAATLRAILNAAGISGTERDELSRLRDQAEPRGTTQLEAYLEVAKKSARRHPYPDPGFPEAPRLPTLTDVHVRQQARTPAADNQDNPGQGKAPARRNPDGPTVPAAEVFREDRAMCVLLGGPGGGKSTLFRTHLADSADGWLSGRTGRTVPVMVSAADLIGMDPLPTALAKTMTAELPQVGRFDELTAEFFRRPPHAGVSWLVLVDGIDEIPDTDARKAVLTMLADAAAAAPGLYRFVVATRPLPAAELGTLGRDVPRYELQPFSHDDLRTYATHWFRPLDDPGRHVETFIAGLKHSRLEVLARTPLMALMLCQLYAADPLRPLPDGRTGAYQSFVELIYEQNAHKNIKSTHDEAIHRLKHRHQIPRDEQAAEQAAEQVRNQLPELIDHLAHERINGNSAPAVEILASHLPANRPQKVKEHLWHSFLGDLLRPTGILTQRANDLDFLHQTLLEYHAARHATREDSRTQLLQDLITFPGAAANGRLMPPALDASYLGFLLDGLLAPQDRVAAETTRYVEELTAHGGEEACLFLTTQVRLRTSLPPGPTAAQLVRLVGDTNLEGRLRVKAARALVRVDTEAGKTQLARLADDTDLDGFSRRDATRALAEVDMEAGKAQLAGLAGDTDLDGFSRVEAARVLVRVDGEAGKTQLALLAGDTDLDDRLRVKAARALARVDTEAGRTRLARLADDTDLNIDSRRDAARALAKEDVRA</sequence>
<dbReference type="InterPro" id="IPR007111">
    <property type="entry name" value="NACHT_NTPase"/>
</dbReference>
<evidence type="ECO:0000256" key="1">
    <source>
        <dbReference type="SAM" id="MobiDB-lite"/>
    </source>
</evidence>
<feature type="region of interest" description="Disordered" evidence="1">
    <location>
        <begin position="136"/>
        <end position="165"/>
    </location>
</feature>
<feature type="region of interest" description="Disordered" evidence="1">
    <location>
        <begin position="106"/>
        <end position="125"/>
    </location>
</feature>
<dbReference type="Pfam" id="PF05729">
    <property type="entry name" value="NACHT"/>
    <property type="match status" value="1"/>
</dbReference>
<dbReference type="InterPro" id="IPR016024">
    <property type="entry name" value="ARM-type_fold"/>
</dbReference>
<protein>
    <submittedName>
        <fullName evidence="3">NACHT domain-containing protein</fullName>
    </submittedName>
</protein>
<dbReference type="SUPFAM" id="SSF52540">
    <property type="entry name" value="P-loop containing nucleoside triphosphate hydrolases"/>
    <property type="match status" value="1"/>
</dbReference>
<dbReference type="InterPro" id="IPR027417">
    <property type="entry name" value="P-loop_NTPase"/>
</dbReference>
<feature type="domain" description="NACHT" evidence="2">
    <location>
        <begin position="177"/>
        <end position="339"/>
    </location>
</feature>
<organism evidence="3">
    <name type="scientific">Streptomyces sp. NBC_01393</name>
    <dbReference type="NCBI Taxonomy" id="2903851"/>
    <lineage>
        <taxon>Bacteria</taxon>
        <taxon>Bacillati</taxon>
        <taxon>Actinomycetota</taxon>
        <taxon>Actinomycetes</taxon>
        <taxon>Kitasatosporales</taxon>
        <taxon>Streptomycetaceae</taxon>
        <taxon>Streptomyces</taxon>
    </lineage>
</organism>
<proteinExistence type="predicted"/>